<evidence type="ECO:0000256" key="1">
    <source>
        <dbReference type="SAM" id="Phobius"/>
    </source>
</evidence>
<evidence type="ECO:0000313" key="3">
    <source>
        <dbReference type="Proteomes" id="UP000030664"/>
    </source>
</evidence>
<dbReference type="STRING" id="223184.AS25_10325"/>
<reference evidence="2 3" key="1">
    <citation type="submission" date="2014-09" db="EMBL/GenBank/DDBJ databases">
        <title>High-quality draft genome sequence of Kocuria marina SO9-6, an actinobacterium isolated from a copper mine.</title>
        <authorList>
            <person name="Castro D.B."/>
            <person name="Pereira L.B."/>
            <person name="Silva M.V."/>
            <person name="Silva B.P."/>
            <person name="Zanardi B.R."/>
            <person name="Carlos C."/>
            <person name="Belgini D.R."/>
            <person name="Limache E.G."/>
            <person name="Lacerda G.V."/>
            <person name="Nery M.B."/>
            <person name="Gomes M.B."/>
            <person name="Souza S."/>
            <person name="Silva T.M."/>
            <person name="Rodrigues V.D."/>
            <person name="Paulino L.C."/>
            <person name="Vicentini R."/>
            <person name="Ferraz L.F."/>
            <person name="Ottoboni L.M."/>
        </authorList>
    </citation>
    <scope>NUCLEOTIDE SEQUENCE [LARGE SCALE GENOMIC DNA]</scope>
    <source>
        <strain evidence="2 3">SO9-6</strain>
    </source>
</reference>
<evidence type="ECO:0000313" key="2">
    <source>
        <dbReference type="EMBL" id="KHE73821.1"/>
    </source>
</evidence>
<accession>A0A0B0D774</accession>
<sequence>MNLLTTATWSTLGGAALGGTLLAKDQTKWAEVESWAEELAAEDRQQLLNGQPLPTIQEPPQPTPPNLPTTKTWLLIPLAVWFVPAALIAIIIGAVLSAGETPAAAALGGAFTFVVASIPTLALAVIIGLILKAARMRRAQRATLEHQVRAAYHDVWALREDARHQLASGAKPVRYLEAIGLDPQQL</sequence>
<comment type="caution">
    <text evidence="2">The sequence shown here is derived from an EMBL/GenBank/DDBJ whole genome shotgun (WGS) entry which is preliminary data.</text>
</comment>
<gene>
    <name evidence="2" type="ORF">AS25_10325</name>
</gene>
<keyword evidence="1" id="KW-1133">Transmembrane helix</keyword>
<organism evidence="2 3">
    <name type="scientific">Kocuria marina</name>
    <dbReference type="NCBI Taxonomy" id="223184"/>
    <lineage>
        <taxon>Bacteria</taxon>
        <taxon>Bacillati</taxon>
        <taxon>Actinomycetota</taxon>
        <taxon>Actinomycetes</taxon>
        <taxon>Micrococcales</taxon>
        <taxon>Micrococcaceae</taxon>
        <taxon>Kocuria</taxon>
    </lineage>
</organism>
<name>A0A0B0D774_9MICC</name>
<feature type="transmembrane region" description="Helical" evidence="1">
    <location>
        <begin position="73"/>
        <end position="98"/>
    </location>
</feature>
<keyword evidence="1" id="KW-0472">Membrane</keyword>
<dbReference type="EMBL" id="JROM01000045">
    <property type="protein sequence ID" value="KHE73821.1"/>
    <property type="molecule type" value="Genomic_DNA"/>
</dbReference>
<dbReference type="Proteomes" id="UP000030664">
    <property type="component" value="Unassembled WGS sequence"/>
</dbReference>
<keyword evidence="1" id="KW-0812">Transmembrane</keyword>
<feature type="transmembrane region" description="Helical" evidence="1">
    <location>
        <begin position="104"/>
        <end position="131"/>
    </location>
</feature>
<proteinExistence type="predicted"/>
<dbReference type="AlphaFoldDB" id="A0A0B0D774"/>
<dbReference type="RefSeq" id="WP_035964892.1">
    <property type="nucleotide sequence ID" value="NZ_JROM01000045.1"/>
</dbReference>
<protein>
    <submittedName>
        <fullName evidence="2">Uncharacterized protein</fullName>
    </submittedName>
</protein>